<evidence type="ECO:0000256" key="1">
    <source>
        <dbReference type="SAM" id="MobiDB-lite"/>
    </source>
</evidence>
<reference evidence="2" key="1">
    <citation type="journal article" date="2021" name="Proc. Natl. Acad. Sci. U.S.A.">
        <title>A Catalog of Tens of Thousands of Viruses from Human Metagenomes Reveals Hidden Associations with Chronic Diseases.</title>
        <authorList>
            <person name="Tisza M.J."/>
            <person name="Buck C.B."/>
        </authorList>
    </citation>
    <scope>NUCLEOTIDE SEQUENCE</scope>
    <source>
        <strain evidence="2">Ct3o911</strain>
    </source>
</reference>
<proteinExistence type="predicted"/>
<name>A0A8S5LJM7_9CAUD</name>
<feature type="compositionally biased region" description="Basic and acidic residues" evidence="1">
    <location>
        <begin position="23"/>
        <end position="48"/>
    </location>
</feature>
<protein>
    <submittedName>
        <fullName evidence="2">Uncharacterized protein</fullName>
    </submittedName>
</protein>
<sequence length="48" mass="5719">MTRKGRTLCTMTPLRAWTPARPEQNRNPEQTRTRTKPEQCRKDMSKVM</sequence>
<accession>A0A8S5LJM7</accession>
<dbReference type="EMBL" id="BK015861">
    <property type="protein sequence ID" value="DAD70129.1"/>
    <property type="molecule type" value="Genomic_DNA"/>
</dbReference>
<feature type="region of interest" description="Disordered" evidence="1">
    <location>
        <begin position="1"/>
        <end position="48"/>
    </location>
</feature>
<evidence type="ECO:0000313" key="2">
    <source>
        <dbReference type="EMBL" id="DAD70129.1"/>
    </source>
</evidence>
<organism evidence="2">
    <name type="scientific">Siphoviridae sp. ct3o911</name>
    <dbReference type="NCBI Taxonomy" id="2827560"/>
    <lineage>
        <taxon>Viruses</taxon>
        <taxon>Duplodnaviria</taxon>
        <taxon>Heunggongvirae</taxon>
        <taxon>Uroviricota</taxon>
        <taxon>Caudoviricetes</taxon>
    </lineage>
</organism>